<dbReference type="InterPro" id="IPR016292">
    <property type="entry name" value="Epoxide_hydrolase"/>
</dbReference>
<evidence type="ECO:0000256" key="2">
    <source>
        <dbReference type="ARBA" id="ARBA00022797"/>
    </source>
</evidence>
<comment type="caution">
    <text evidence="5">The sequence shown here is derived from an EMBL/GenBank/DDBJ whole genome shotgun (WGS) entry which is preliminary data.</text>
</comment>
<dbReference type="PIRSF" id="PIRSF001112">
    <property type="entry name" value="Epoxide_hydrolase"/>
    <property type="match status" value="1"/>
</dbReference>
<feature type="domain" description="Epoxide hydrolase N-terminal" evidence="4">
    <location>
        <begin position="1"/>
        <end position="106"/>
    </location>
</feature>
<proteinExistence type="inferred from homology"/>
<dbReference type="PRINTS" id="PR00412">
    <property type="entry name" value="EPOXHYDRLASE"/>
</dbReference>
<accession>A0ABV3DEY6</accession>
<dbReference type="RefSeq" id="WP_358352847.1">
    <property type="nucleotide sequence ID" value="NZ_JBEZFP010000024.1"/>
</dbReference>
<keyword evidence="6" id="KW-1185">Reference proteome</keyword>
<dbReference type="GO" id="GO:0016787">
    <property type="term" value="F:hydrolase activity"/>
    <property type="evidence" value="ECO:0007669"/>
    <property type="project" value="UniProtKB-KW"/>
</dbReference>
<evidence type="ECO:0000313" key="6">
    <source>
        <dbReference type="Proteomes" id="UP001551482"/>
    </source>
</evidence>
<evidence type="ECO:0000313" key="5">
    <source>
        <dbReference type="EMBL" id="MEU8134256.1"/>
    </source>
</evidence>
<dbReference type="PANTHER" id="PTHR21661">
    <property type="entry name" value="EPOXIDE HYDROLASE 1-RELATED"/>
    <property type="match status" value="1"/>
</dbReference>
<dbReference type="InterPro" id="IPR029058">
    <property type="entry name" value="AB_hydrolase_fold"/>
</dbReference>
<evidence type="ECO:0000259" key="4">
    <source>
        <dbReference type="Pfam" id="PF06441"/>
    </source>
</evidence>
<gene>
    <name evidence="5" type="ORF">AB0C36_12175</name>
</gene>
<dbReference type="EMBL" id="JBEZFP010000024">
    <property type="protein sequence ID" value="MEU8134256.1"/>
    <property type="molecule type" value="Genomic_DNA"/>
</dbReference>
<name>A0ABV3DEY6_9ACTN</name>
<comment type="similarity">
    <text evidence="1">Belongs to the peptidase S33 family.</text>
</comment>
<sequence>MEPFRIDIPQADLDYLHARLDHARWPHELPDAGWDYGLPLERVRQLAHYWRHGYDWRKHEAEFNSHPQFTTEIDGQRVHFLHVRAAKPDALPLILTHGWPGSVVEFLDVIEPLSQDFHLVIPSIPGWGFSGPTNERGWDVDRVARAWAELMRRLGYDRYGAQGGDFGAAISRALSDHDAEHVVAVHLNYLPTPPPPGEAFELSESDQERLDHLKRYMANQPGARVLNSTKPQTIAYALTDSPIGQLAWIVDMMTEWAGDDFAISDDRVLTNVMLYWLTGTAGSAPRLHHDSVAPPRWRTTQPVAIASFPQDITRPIRQFAEKTFHIAQWSEFERGGHFPGLEAPDLLAADIRKFFLSVG</sequence>
<organism evidence="5 6">
    <name type="scientific">Streptodolium elevatio</name>
    <dbReference type="NCBI Taxonomy" id="3157996"/>
    <lineage>
        <taxon>Bacteria</taxon>
        <taxon>Bacillati</taxon>
        <taxon>Actinomycetota</taxon>
        <taxon>Actinomycetes</taxon>
        <taxon>Kitasatosporales</taxon>
        <taxon>Streptomycetaceae</taxon>
        <taxon>Streptodolium</taxon>
    </lineage>
</organism>
<dbReference type="Pfam" id="PF06441">
    <property type="entry name" value="EHN"/>
    <property type="match status" value="1"/>
</dbReference>
<keyword evidence="2" id="KW-0058">Aromatic hydrocarbons catabolism</keyword>
<dbReference type="PANTHER" id="PTHR21661:SF35">
    <property type="entry name" value="EPOXIDE HYDROLASE"/>
    <property type="match status" value="1"/>
</dbReference>
<dbReference type="SUPFAM" id="SSF53474">
    <property type="entry name" value="alpha/beta-Hydrolases"/>
    <property type="match status" value="1"/>
</dbReference>
<reference evidence="5 6" key="1">
    <citation type="submission" date="2024-06" db="EMBL/GenBank/DDBJ databases">
        <title>The Natural Products Discovery Center: Release of the First 8490 Sequenced Strains for Exploring Actinobacteria Biosynthetic Diversity.</title>
        <authorList>
            <person name="Kalkreuter E."/>
            <person name="Kautsar S.A."/>
            <person name="Yang D."/>
            <person name="Bader C.D."/>
            <person name="Teijaro C.N."/>
            <person name="Fluegel L."/>
            <person name="Davis C.M."/>
            <person name="Simpson J.R."/>
            <person name="Lauterbach L."/>
            <person name="Steele A.D."/>
            <person name="Gui C."/>
            <person name="Meng S."/>
            <person name="Li G."/>
            <person name="Viehrig K."/>
            <person name="Ye F."/>
            <person name="Su P."/>
            <person name="Kiefer A.F."/>
            <person name="Nichols A."/>
            <person name="Cepeda A.J."/>
            <person name="Yan W."/>
            <person name="Fan B."/>
            <person name="Jiang Y."/>
            <person name="Adhikari A."/>
            <person name="Zheng C.-J."/>
            <person name="Schuster L."/>
            <person name="Cowan T.M."/>
            <person name="Smanski M.J."/>
            <person name="Chevrette M.G."/>
            <person name="De Carvalho L.P.S."/>
            <person name="Shen B."/>
        </authorList>
    </citation>
    <scope>NUCLEOTIDE SEQUENCE [LARGE SCALE GENOMIC DNA]</scope>
    <source>
        <strain evidence="5 6">NPDC048946</strain>
    </source>
</reference>
<dbReference type="Gene3D" id="3.40.50.1820">
    <property type="entry name" value="alpha/beta hydrolase"/>
    <property type="match status" value="1"/>
</dbReference>
<protein>
    <submittedName>
        <fullName evidence="5">Epoxide hydrolase family protein</fullName>
    </submittedName>
</protein>
<dbReference type="InterPro" id="IPR000639">
    <property type="entry name" value="Epox_hydrolase-like"/>
</dbReference>
<dbReference type="Proteomes" id="UP001551482">
    <property type="component" value="Unassembled WGS sequence"/>
</dbReference>
<keyword evidence="3 5" id="KW-0378">Hydrolase</keyword>
<dbReference type="InterPro" id="IPR010497">
    <property type="entry name" value="Epoxide_hydro_N"/>
</dbReference>
<evidence type="ECO:0000256" key="3">
    <source>
        <dbReference type="ARBA" id="ARBA00022801"/>
    </source>
</evidence>
<evidence type="ECO:0000256" key="1">
    <source>
        <dbReference type="ARBA" id="ARBA00010088"/>
    </source>
</evidence>